<keyword evidence="5" id="KW-0460">Magnesium</keyword>
<keyword evidence="7" id="KW-0406">Ion transport</keyword>
<evidence type="ECO:0000313" key="11">
    <source>
        <dbReference type="EMBL" id="WEL38381.1"/>
    </source>
</evidence>
<feature type="transmembrane region" description="Helical" evidence="9">
    <location>
        <begin position="127"/>
        <end position="152"/>
    </location>
</feature>
<gene>
    <name evidence="11" type="ORF">PFJ87_04g00520</name>
</gene>
<proteinExistence type="inferred from homology"/>
<evidence type="ECO:0000256" key="5">
    <source>
        <dbReference type="ARBA" id="ARBA00022842"/>
    </source>
</evidence>
<accession>A0ABY8CJP8</accession>
<dbReference type="InterPro" id="IPR036739">
    <property type="entry name" value="SLC41_membr_dom_sf"/>
</dbReference>
<evidence type="ECO:0000256" key="3">
    <source>
        <dbReference type="ARBA" id="ARBA00022448"/>
    </source>
</evidence>
<feature type="transmembrane region" description="Helical" evidence="9">
    <location>
        <begin position="324"/>
        <end position="346"/>
    </location>
</feature>
<dbReference type="PANTHER" id="PTHR16228:SF7">
    <property type="entry name" value="SLC41A_MGTE INTEGRAL MEMBRANE DOMAIN-CONTAINING PROTEIN"/>
    <property type="match status" value="1"/>
</dbReference>
<evidence type="ECO:0000256" key="6">
    <source>
        <dbReference type="ARBA" id="ARBA00022989"/>
    </source>
</evidence>
<dbReference type="InterPro" id="IPR006667">
    <property type="entry name" value="SLC41_membr_dom"/>
</dbReference>
<evidence type="ECO:0000256" key="4">
    <source>
        <dbReference type="ARBA" id="ARBA00022692"/>
    </source>
</evidence>
<keyword evidence="6 9" id="KW-1133">Transmembrane helix</keyword>
<comment type="similarity">
    <text evidence="2">Belongs to the SLC41A transporter family.</text>
</comment>
<evidence type="ECO:0000256" key="9">
    <source>
        <dbReference type="SAM" id="Phobius"/>
    </source>
</evidence>
<reference evidence="11 12" key="1">
    <citation type="submission" date="2023-02" db="EMBL/GenBank/DDBJ databases">
        <title>Encephalitozoon hellem ATCC 50451 complete genome.</title>
        <authorList>
            <person name="Mascarenhas dos Santos A.C."/>
            <person name="Julian A.T."/>
            <person name="Pombert J.-F."/>
        </authorList>
    </citation>
    <scope>NUCLEOTIDE SEQUENCE [LARGE SCALE GENOMIC DNA]</scope>
    <source>
        <strain evidence="11 12">ATCC 50451</strain>
    </source>
</reference>
<dbReference type="EMBL" id="CP119065">
    <property type="protein sequence ID" value="WEL38381.1"/>
    <property type="molecule type" value="Genomic_DNA"/>
</dbReference>
<feature type="transmembrane region" description="Helical" evidence="9">
    <location>
        <begin position="294"/>
        <end position="317"/>
    </location>
</feature>
<keyword evidence="3" id="KW-0813">Transport</keyword>
<feature type="transmembrane region" description="Helical" evidence="9">
    <location>
        <begin position="20"/>
        <end position="38"/>
    </location>
</feature>
<dbReference type="PANTHER" id="PTHR16228">
    <property type="entry name" value="DIVALENT CATION TRANSPORTER SOLUTE CARRIER FAMILY 41"/>
    <property type="match status" value="1"/>
</dbReference>
<evidence type="ECO:0000256" key="1">
    <source>
        <dbReference type="ARBA" id="ARBA00004141"/>
    </source>
</evidence>
<feature type="transmembrane region" description="Helical" evidence="9">
    <location>
        <begin position="358"/>
        <end position="383"/>
    </location>
</feature>
<evidence type="ECO:0000256" key="2">
    <source>
        <dbReference type="ARBA" id="ARBA00009749"/>
    </source>
</evidence>
<name>A0ABY8CJP8_ENCHE</name>
<keyword evidence="8 9" id="KW-0472">Membrane</keyword>
<comment type="subcellular location">
    <subcellularLocation>
        <location evidence="1">Membrane</location>
        <topology evidence="1">Multi-pass membrane protein</topology>
    </subcellularLocation>
</comment>
<dbReference type="Pfam" id="PF01769">
    <property type="entry name" value="MgtE"/>
    <property type="match status" value="2"/>
</dbReference>
<evidence type="ECO:0000256" key="7">
    <source>
        <dbReference type="ARBA" id="ARBA00023065"/>
    </source>
</evidence>
<dbReference type="SUPFAM" id="SSF161093">
    <property type="entry name" value="MgtE membrane domain-like"/>
    <property type="match status" value="2"/>
</dbReference>
<feature type="domain" description="SLC41A/MgtE integral membrane" evidence="10">
    <location>
        <begin position="57"/>
        <end position="181"/>
    </location>
</feature>
<feature type="transmembrane region" description="Helical" evidence="9">
    <location>
        <begin position="253"/>
        <end position="274"/>
    </location>
</feature>
<keyword evidence="12" id="KW-1185">Reference proteome</keyword>
<protein>
    <submittedName>
        <fullName evidence="11">Divalent cation transporter</fullName>
    </submittedName>
</protein>
<feature type="transmembrane region" description="Helical" evidence="9">
    <location>
        <begin position="224"/>
        <end position="246"/>
    </location>
</feature>
<sequence>MFKDLVNLSSCNTSLLLQSVPGLLISLVGLIMTGSALIDATNDASLEDVPIILETNCILAFKGNTEVIFAMYLSSMSQSPLFMYKKYFGYVFVNSNLVLAQSAIIGLTIGLIGIIGVTLSGELHTELVMSMVTGSLVSCILTTAMFIVLLVISIEISKVMGINPDNIILPTISSFGDYMNVKSLMYFTKRFRGISIPLSLTYIFLSVSIVPLCLFFALSGKKRIPIQPIEVLVMTYVISTAIGYVLENFSVRFPILAPSFPVFSGMSVSIALIHLHKIFTSINNQTIHNSTESYITLTLVSLLMSLIYLVVAMLMGLQYSTEFCILFTISFVLHVTILLKGISILIEYLDKKEEDTSVMALPFITSVSDVLSAGFLLAVVIVLDTFGVKHNF</sequence>
<dbReference type="Proteomes" id="UP001217963">
    <property type="component" value="Chromosome IV"/>
</dbReference>
<evidence type="ECO:0000256" key="8">
    <source>
        <dbReference type="ARBA" id="ARBA00023136"/>
    </source>
</evidence>
<organism evidence="11 12">
    <name type="scientific">Encephalitozoon hellem</name>
    <name type="common">Microsporidian parasite</name>
    <dbReference type="NCBI Taxonomy" id="27973"/>
    <lineage>
        <taxon>Eukaryota</taxon>
        <taxon>Fungi</taxon>
        <taxon>Fungi incertae sedis</taxon>
        <taxon>Microsporidia</taxon>
        <taxon>Unikaryonidae</taxon>
        <taxon>Encephalitozoon</taxon>
    </lineage>
</organism>
<evidence type="ECO:0000259" key="10">
    <source>
        <dbReference type="Pfam" id="PF01769"/>
    </source>
</evidence>
<feature type="transmembrane region" description="Helical" evidence="9">
    <location>
        <begin position="87"/>
        <end position="115"/>
    </location>
</feature>
<feature type="domain" description="SLC41A/MgtE integral membrane" evidence="10">
    <location>
        <begin position="261"/>
        <end position="378"/>
    </location>
</feature>
<dbReference type="Gene3D" id="1.10.357.20">
    <property type="entry name" value="SLC41 divalent cation transporters, integral membrane domain"/>
    <property type="match status" value="2"/>
</dbReference>
<keyword evidence="4 9" id="KW-0812">Transmembrane</keyword>
<evidence type="ECO:0000313" key="12">
    <source>
        <dbReference type="Proteomes" id="UP001217963"/>
    </source>
</evidence>
<feature type="transmembrane region" description="Helical" evidence="9">
    <location>
        <begin position="194"/>
        <end position="218"/>
    </location>
</feature>
<dbReference type="InterPro" id="IPR045349">
    <property type="entry name" value="SLC41A1-3"/>
</dbReference>